<evidence type="ECO:0000313" key="2">
    <source>
        <dbReference type="Proteomes" id="UP000499080"/>
    </source>
</evidence>
<sequence>MVNKAASLNKHKHPDCITYLDGYGLEESTDNSSPLHDTLLWASTGHANIVLWFNSSCFQLYRVDERIRVWRKPHESVDSPCHQKSSGLPPECCIGN</sequence>
<proteinExistence type="predicted"/>
<organism evidence="1 2">
    <name type="scientific">Araneus ventricosus</name>
    <name type="common">Orbweaver spider</name>
    <name type="synonym">Epeira ventricosa</name>
    <dbReference type="NCBI Taxonomy" id="182803"/>
    <lineage>
        <taxon>Eukaryota</taxon>
        <taxon>Metazoa</taxon>
        <taxon>Ecdysozoa</taxon>
        <taxon>Arthropoda</taxon>
        <taxon>Chelicerata</taxon>
        <taxon>Arachnida</taxon>
        <taxon>Araneae</taxon>
        <taxon>Araneomorphae</taxon>
        <taxon>Entelegynae</taxon>
        <taxon>Araneoidea</taxon>
        <taxon>Araneidae</taxon>
        <taxon>Araneus</taxon>
    </lineage>
</organism>
<dbReference type="OrthoDB" id="6246393at2759"/>
<accession>A0A4Y2AKJ7</accession>
<dbReference type="AlphaFoldDB" id="A0A4Y2AKJ7"/>
<reference evidence="1 2" key="1">
    <citation type="journal article" date="2019" name="Sci. Rep.">
        <title>Orb-weaving spider Araneus ventricosus genome elucidates the spidroin gene catalogue.</title>
        <authorList>
            <person name="Kono N."/>
            <person name="Nakamura H."/>
            <person name="Ohtoshi R."/>
            <person name="Moran D.A.P."/>
            <person name="Shinohara A."/>
            <person name="Yoshida Y."/>
            <person name="Fujiwara M."/>
            <person name="Mori M."/>
            <person name="Tomita M."/>
            <person name="Arakawa K."/>
        </authorList>
    </citation>
    <scope>NUCLEOTIDE SEQUENCE [LARGE SCALE GENOMIC DNA]</scope>
</reference>
<name>A0A4Y2AKJ7_ARAVE</name>
<comment type="caution">
    <text evidence="1">The sequence shown here is derived from an EMBL/GenBank/DDBJ whole genome shotgun (WGS) entry which is preliminary data.</text>
</comment>
<dbReference type="Proteomes" id="UP000499080">
    <property type="component" value="Unassembled WGS sequence"/>
</dbReference>
<gene>
    <name evidence="1" type="ORF">AVEN_92280_1</name>
</gene>
<dbReference type="EMBL" id="BGPR01000021">
    <property type="protein sequence ID" value="GBL80373.1"/>
    <property type="molecule type" value="Genomic_DNA"/>
</dbReference>
<keyword evidence="2" id="KW-1185">Reference proteome</keyword>
<protein>
    <submittedName>
        <fullName evidence="1">Uncharacterized protein</fullName>
    </submittedName>
</protein>
<evidence type="ECO:0000313" key="1">
    <source>
        <dbReference type="EMBL" id="GBL80373.1"/>
    </source>
</evidence>